<organism evidence="3 4">
    <name type="scientific">Phaeovibrio sulfidiphilus</name>
    <dbReference type="NCBI Taxonomy" id="1220600"/>
    <lineage>
        <taxon>Bacteria</taxon>
        <taxon>Pseudomonadati</taxon>
        <taxon>Pseudomonadota</taxon>
        <taxon>Alphaproteobacteria</taxon>
        <taxon>Rhodospirillales</taxon>
        <taxon>Rhodospirillaceae</taxon>
        <taxon>Phaeovibrio</taxon>
    </lineage>
</organism>
<name>A0A8J7CCV5_9PROT</name>
<dbReference type="AlphaFoldDB" id="A0A8J7CCV5"/>
<gene>
    <name evidence="3" type="ORF">IHV25_00895</name>
</gene>
<accession>A0A8J7CCV5</accession>
<feature type="compositionally biased region" description="Polar residues" evidence="1">
    <location>
        <begin position="32"/>
        <end position="43"/>
    </location>
</feature>
<evidence type="ECO:0000256" key="2">
    <source>
        <dbReference type="SAM" id="SignalP"/>
    </source>
</evidence>
<feature type="region of interest" description="Disordered" evidence="1">
    <location>
        <begin position="30"/>
        <end position="86"/>
    </location>
</feature>
<evidence type="ECO:0000313" key="3">
    <source>
        <dbReference type="EMBL" id="MBE1236214.1"/>
    </source>
</evidence>
<reference evidence="3" key="1">
    <citation type="submission" date="2020-10" db="EMBL/GenBank/DDBJ databases">
        <title>Genome sequence of the unusual species of purple photosynthetic bacteria, Phaeovibrio sulfidiphilus DSM 23193, type strain.</title>
        <authorList>
            <person name="Kyndt J.A."/>
            <person name="Meyer T.E."/>
        </authorList>
    </citation>
    <scope>NUCLEOTIDE SEQUENCE</scope>
    <source>
        <strain evidence="3">DSM 23193</strain>
    </source>
</reference>
<dbReference type="RefSeq" id="WP_192533085.1">
    <property type="nucleotide sequence ID" value="NZ_JACZHT010000001.1"/>
</dbReference>
<protein>
    <submittedName>
        <fullName evidence="3">Uncharacterized protein</fullName>
    </submittedName>
</protein>
<evidence type="ECO:0000256" key="1">
    <source>
        <dbReference type="SAM" id="MobiDB-lite"/>
    </source>
</evidence>
<feature type="chain" id="PRO_5035270513" evidence="2">
    <location>
        <begin position="28"/>
        <end position="186"/>
    </location>
</feature>
<proteinExistence type="predicted"/>
<keyword evidence="2" id="KW-0732">Signal</keyword>
<dbReference type="EMBL" id="JACZHT010000001">
    <property type="protein sequence ID" value="MBE1236214.1"/>
    <property type="molecule type" value="Genomic_DNA"/>
</dbReference>
<keyword evidence="4" id="KW-1185">Reference proteome</keyword>
<feature type="compositionally biased region" description="Basic and acidic residues" evidence="1">
    <location>
        <begin position="50"/>
        <end position="59"/>
    </location>
</feature>
<feature type="signal peptide" evidence="2">
    <location>
        <begin position="1"/>
        <end position="27"/>
    </location>
</feature>
<dbReference type="Proteomes" id="UP000631034">
    <property type="component" value="Unassembled WGS sequence"/>
</dbReference>
<evidence type="ECO:0000313" key="4">
    <source>
        <dbReference type="Proteomes" id="UP000631034"/>
    </source>
</evidence>
<comment type="caution">
    <text evidence="3">The sequence shown here is derived from an EMBL/GenBank/DDBJ whole genome shotgun (WGS) entry which is preliminary data.</text>
</comment>
<feature type="region of interest" description="Disordered" evidence="1">
    <location>
        <begin position="167"/>
        <end position="186"/>
    </location>
</feature>
<feature type="compositionally biased region" description="Low complexity" evidence="1">
    <location>
        <begin position="60"/>
        <end position="76"/>
    </location>
</feature>
<sequence>MPLPSLSRNASVGVAVAVLSFGGLALAGPQEASAQSKPLATQNAPAPAKEAPEAERPREAAPSGPQAPGARPQAPQHRTATPLSLQNRALEPRCSWTGERIVSLLVREDAESAERFLAFYNRFDCPPARIAEAFSCVLQSPVAGATSESLGGLSLASVASACWSDPTLAFPLPRDEDKPAPSQRKK</sequence>